<dbReference type="Pfam" id="PF16344">
    <property type="entry name" value="FecR_C"/>
    <property type="match status" value="1"/>
</dbReference>
<dbReference type="PROSITE" id="PS52016">
    <property type="entry name" value="TONB_DEPENDENT_REC_3"/>
    <property type="match status" value="1"/>
</dbReference>
<keyword evidence="6 7" id="KW-0998">Cell outer membrane</keyword>
<feature type="domain" description="TonB-dependent receptor plug" evidence="9">
    <location>
        <begin position="231"/>
        <end position="353"/>
    </location>
</feature>
<reference evidence="11" key="1">
    <citation type="submission" date="2023-06" db="EMBL/GenBank/DDBJ databases">
        <title>Genomic of Parafulvivirga corallium.</title>
        <authorList>
            <person name="Wang G."/>
        </authorList>
    </citation>
    <scope>NUCLEOTIDE SEQUENCE</scope>
    <source>
        <strain evidence="11">BMA10</strain>
    </source>
</reference>
<dbReference type="SUPFAM" id="SSF56935">
    <property type="entry name" value="Porins"/>
    <property type="match status" value="1"/>
</dbReference>
<evidence type="ECO:0000256" key="5">
    <source>
        <dbReference type="ARBA" id="ARBA00023136"/>
    </source>
</evidence>
<dbReference type="InterPro" id="IPR023996">
    <property type="entry name" value="TonB-dep_OMP_SusC/RagA"/>
</dbReference>
<dbReference type="Gene3D" id="2.60.40.1120">
    <property type="entry name" value="Carboxypeptidase-like, regulatory domain"/>
    <property type="match status" value="1"/>
</dbReference>
<proteinExistence type="inferred from homology"/>
<evidence type="ECO:0000256" key="1">
    <source>
        <dbReference type="ARBA" id="ARBA00004571"/>
    </source>
</evidence>
<protein>
    <submittedName>
        <fullName evidence="11">SusC/RagA family TonB-linked outer membrane protein</fullName>
    </submittedName>
</protein>
<dbReference type="Pfam" id="PF07715">
    <property type="entry name" value="Plug"/>
    <property type="match status" value="1"/>
</dbReference>
<dbReference type="RefSeq" id="WP_346752142.1">
    <property type="nucleotide sequence ID" value="NZ_JAUJEA010000004.1"/>
</dbReference>
<dbReference type="InterPro" id="IPR012910">
    <property type="entry name" value="Plug_dom"/>
</dbReference>
<dbReference type="Gene3D" id="2.170.130.10">
    <property type="entry name" value="TonB-dependent receptor, plug domain"/>
    <property type="match status" value="1"/>
</dbReference>
<keyword evidence="5 7" id="KW-0472">Membrane</keyword>
<feature type="region of interest" description="Disordered" evidence="8">
    <location>
        <begin position="388"/>
        <end position="415"/>
    </location>
</feature>
<gene>
    <name evidence="11" type="ORF">QQ008_12100</name>
</gene>
<evidence type="ECO:0000256" key="3">
    <source>
        <dbReference type="ARBA" id="ARBA00022452"/>
    </source>
</evidence>
<evidence type="ECO:0000259" key="10">
    <source>
        <dbReference type="Pfam" id="PF16344"/>
    </source>
</evidence>
<dbReference type="SUPFAM" id="SSF49464">
    <property type="entry name" value="Carboxypeptidase regulatory domain-like"/>
    <property type="match status" value="1"/>
</dbReference>
<name>A0ABT8KN33_9BACT</name>
<organism evidence="11 12">
    <name type="scientific">Splendidivirga corallicola</name>
    <dbReference type="NCBI Taxonomy" id="3051826"/>
    <lineage>
        <taxon>Bacteria</taxon>
        <taxon>Pseudomonadati</taxon>
        <taxon>Bacteroidota</taxon>
        <taxon>Cytophagia</taxon>
        <taxon>Cytophagales</taxon>
        <taxon>Splendidivirgaceae</taxon>
        <taxon>Splendidivirga</taxon>
    </lineage>
</organism>
<evidence type="ECO:0000256" key="4">
    <source>
        <dbReference type="ARBA" id="ARBA00022692"/>
    </source>
</evidence>
<dbReference type="InterPro" id="IPR039426">
    <property type="entry name" value="TonB-dep_rcpt-like"/>
</dbReference>
<dbReference type="Proteomes" id="UP001172082">
    <property type="component" value="Unassembled WGS sequence"/>
</dbReference>
<dbReference type="InterPro" id="IPR037066">
    <property type="entry name" value="Plug_dom_sf"/>
</dbReference>
<keyword evidence="3 7" id="KW-1134">Transmembrane beta strand</keyword>
<dbReference type="Gene3D" id="2.40.170.20">
    <property type="entry name" value="TonB-dependent receptor, beta-barrel domain"/>
    <property type="match status" value="1"/>
</dbReference>
<dbReference type="InterPro" id="IPR008969">
    <property type="entry name" value="CarboxyPept-like_regulatory"/>
</dbReference>
<evidence type="ECO:0000259" key="9">
    <source>
        <dbReference type="Pfam" id="PF07715"/>
    </source>
</evidence>
<sequence length="1149" mass="125425">MNLKLLRQILMMSKYLLYGVFLQVFLFTMLMAEEGKAQRESVYDVKLSVEWNNISLSNALKELEQKTHFKFTYNNNMVSEAEKFTINTRGSLGQILKSMSKSANLKFRRINRNIHVGVKERFEKAVQERIEYPLYEKTISGKVTSAEDGAGLPGVNITIQGTTQGVVTDADGNYKMAVPDEGAKLVFSYVGYINQVVDVGNQSIINVELVPDISQLEEIVVTAFGLEKEKKALGYSVTEVAGKEFTESRSVNIGTALSGKVAGVNVSTPASGAAGSSRVIIRGGSSLTGSDQPLYVVNGVPIDNTTAGSAGLWGGNDGGDGLSSINPDDIESISVLKGNAASALYGFRGANGVIIITTKSGKARKGIGVDFNSNFTFDRVNDLTDFQREYGHGSNGQKPSNQASALQNGQSSWGERLDGSSVVQFDGVSRPYSDQGQTLNDFYRTGYTWTNTIGLSGGNENHTYRFSASNLTNDDIVPNSGFNKDAFSANISGKYGKLSSQITGQYTKETATNRPRLSDSPGNANYTTLMISPAITFESLKGTTGKLGAQADGTELQHQGNVFAQNPYWAAYQFSREDVKDRFLGSASLKYDITDWLYVQGRIGTDQFTRTAEGVEAYGTAYKGLGSVNITTLKVREDNLDLFIGLNKDFQNFNVDVLLGGNRMRRKSESVRIGGNDLNIPFFHSVTNVANQTYSYGFSEWGTNAIFGSATISYQNIIFLTATAREDAFSTLSRDDNKVFYPSVSTSFMLSDALPLPEFFTMAKLRVGWAQTGGGSTAPYGLSQTYSLNSNSHANGAVLGNITNRGTVPNAALKPLVSSEIEFGFDVRLLDNRIGIDFTYYDRTTTDDILNTTISQTSGFGSTTINVGEVTNKGIELLINATPVETSNFRWDLSFNMANNKSNVVNLGSDAEGNPIEFLNLQEARTRQERIRNYLGQPAGVIAGYRHKTINGQKVYTDQGFPVRSDDFEILGEGRHPFSAGLNNSFRYKNFNMSFLIDVRSGGSVMSGTNVLAYGFGVHKETLPGRETGLTVTGVNNEGAPLTVNIAPTEVDDYYGQYNNITEYFVYDASFGKLRQFSLGYTFPQSFLDKTPFNTLNLSFVGRNLLLLWSDVPNIDPESAYSNSTGAQGLEFFALPATRNFGFNLSVTF</sequence>
<dbReference type="InterPro" id="IPR032508">
    <property type="entry name" value="FecR_C"/>
</dbReference>
<keyword evidence="2 7" id="KW-0813">Transport</keyword>
<evidence type="ECO:0000313" key="11">
    <source>
        <dbReference type="EMBL" id="MDN5202116.1"/>
    </source>
</evidence>
<keyword evidence="4 7" id="KW-0812">Transmembrane</keyword>
<dbReference type="InterPro" id="IPR023997">
    <property type="entry name" value="TonB-dep_OMP_SusC/RagA_CS"/>
</dbReference>
<comment type="subcellular location">
    <subcellularLocation>
        <location evidence="1 7">Cell outer membrane</location>
        <topology evidence="1 7">Multi-pass membrane protein</topology>
    </subcellularLocation>
</comment>
<evidence type="ECO:0000256" key="7">
    <source>
        <dbReference type="PROSITE-ProRule" id="PRU01360"/>
    </source>
</evidence>
<comment type="similarity">
    <text evidence="7">Belongs to the TonB-dependent receptor family.</text>
</comment>
<evidence type="ECO:0000256" key="6">
    <source>
        <dbReference type="ARBA" id="ARBA00023237"/>
    </source>
</evidence>
<dbReference type="Pfam" id="PF13715">
    <property type="entry name" value="CarbopepD_reg_2"/>
    <property type="match status" value="1"/>
</dbReference>
<dbReference type="InterPro" id="IPR036942">
    <property type="entry name" value="Beta-barrel_TonB_sf"/>
</dbReference>
<evidence type="ECO:0000256" key="8">
    <source>
        <dbReference type="SAM" id="MobiDB-lite"/>
    </source>
</evidence>
<dbReference type="NCBIfam" id="TIGR04056">
    <property type="entry name" value="OMP_RagA_SusC"/>
    <property type="match status" value="1"/>
</dbReference>
<accession>A0ABT8KN33</accession>
<evidence type="ECO:0000313" key="12">
    <source>
        <dbReference type="Proteomes" id="UP001172082"/>
    </source>
</evidence>
<feature type="domain" description="Protein FecR C-terminal" evidence="10">
    <location>
        <begin position="52"/>
        <end position="116"/>
    </location>
</feature>
<comment type="caution">
    <text evidence="11">The sequence shown here is derived from an EMBL/GenBank/DDBJ whole genome shotgun (WGS) entry which is preliminary data.</text>
</comment>
<evidence type="ECO:0000256" key="2">
    <source>
        <dbReference type="ARBA" id="ARBA00022448"/>
    </source>
</evidence>
<dbReference type="EMBL" id="JAUJEA010000004">
    <property type="protein sequence ID" value="MDN5202116.1"/>
    <property type="molecule type" value="Genomic_DNA"/>
</dbReference>
<dbReference type="NCBIfam" id="TIGR04057">
    <property type="entry name" value="SusC_RagA_signa"/>
    <property type="match status" value="1"/>
</dbReference>
<feature type="compositionally biased region" description="Polar residues" evidence="8">
    <location>
        <begin position="395"/>
        <end position="413"/>
    </location>
</feature>
<keyword evidence="12" id="KW-1185">Reference proteome</keyword>